<proteinExistence type="predicted"/>
<evidence type="ECO:0000313" key="1">
    <source>
        <dbReference type="EMBL" id="WMV08792.1"/>
    </source>
</evidence>
<evidence type="ECO:0000313" key="2">
    <source>
        <dbReference type="Proteomes" id="UP001234989"/>
    </source>
</evidence>
<accession>A0AAF0PQH8</accession>
<sequence>MSMLPNFKYYPMCKKVQLTRLIFADDLMIFCKGNLASMSRVMEALAHFSAATGLEANMEKSSVFIARVDEDTKAHILERTVSHLESSL</sequence>
<dbReference type="AlphaFoldDB" id="A0AAF0PQH8"/>
<reference evidence="1" key="1">
    <citation type="submission" date="2023-08" db="EMBL/GenBank/DDBJ databases">
        <title>A de novo genome assembly of Solanum verrucosum Schlechtendal, a Mexican diploid species geographically isolated from the other diploid A-genome species in potato relatives.</title>
        <authorList>
            <person name="Hosaka K."/>
        </authorList>
    </citation>
    <scope>NUCLEOTIDE SEQUENCE</scope>
    <source>
        <tissue evidence="1">Young leaves</tissue>
    </source>
</reference>
<protein>
    <recommendedName>
        <fullName evidence="3">Reverse transcriptase domain-containing protein</fullName>
    </recommendedName>
</protein>
<name>A0AAF0PQH8_SOLVR</name>
<organism evidence="1 2">
    <name type="scientific">Solanum verrucosum</name>
    <dbReference type="NCBI Taxonomy" id="315347"/>
    <lineage>
        <taxon>Eukaryota</taxon>
        <taxon>Viridiplantae</taxon>
        <taxon>Streptophyta</taxon>
        <taxon>Embryophyta</taxon>
        <taxon>Tracheophyta</taxon>
        <taxon>Spermatophyta</taxon>
        <taxon>Magnoliopsida</taxon>
        <taxon>eudicotyledons</taxon>
        <taxon>Gunneridae</taxon>
        <taxon>Pentapetalae</taxon>
        <taxon>asterids</taxon>
        <taxon>lamiids</taxon>
        <taxon>Solanales</taxon>
        <taxon>Solanaceae</taxon>
        <taxon>Solanoideae</taxon>
        <taxon>Solaneae</taxon>
        <taxon>Solanum</taxon>
    </lineage>
</organism>
<gene>
    <name evidence="1" type="ORF">MTR67_002177</name>
</gene>
<dbReference type="EMBL" id="CP133612">
    <property type="protein sequence ID" value="WMV08792.1"/>
    <property type="molecule type" value="Genomic_DNA"/>
</dbReference>
<evidence type="ECO:0008006" key="3">
    <source>
        <dbReference type="Google" id="ProtNLM"/>
    </source>
</evidence>
<keyword evidence="2" id="KW-1185">Reference proteome</keyword>
<dbReference type="Proteomes" id="UP001234989">
    <property type="component" value="Chromosome 1"/>
</dbReference>